<gene>
    <name evidence="6" type="ORF">DMC30DRAFT_245271</name>
</gene>
<dbReference type="OrthoDB" id="21463at2759"/>
<evidence type="ECO:0000313" key="7">
    <source>
        <dbReference type="Proteomes" id="UP000311382"/>
    </source>
</evidence>
<evidence type="ECO:0000256" key="3">
    <source>
        <dbReference type="ARBA" id="ARBA00023274"/>
    </source>
</evidence>
<evidence type="ECO:0000256" key="2">
    <source>
        <dbReference type="ARBA" id="ARBA00022980"/>
    </source>
</evidence>
<dbReference type="InterPro" id="IPR036870">
    <property type="entry name" value="Ribosomal_bS18_sf"/>
</dbReference>
<dbReference type="AlphaFoldDB" id="A0A5C5FWJ2"/>
<dbReference type="Proteomes" id="UP000311382">
    <property type="component" value="Unassembled WGS sequence"/>
</dbReference>
<dbReference type="GO" id="GO:0070181">
    <property type="term" value="F:small ribosomal subunit rRNA binding"/>
    <property type="evidence" value="ECO:0007669"/>
    <property type="project" value="TreeGrafter"/>
</dbReference>
<reference evidence="6 7" key="1">
    <citation type="submission" date="2019-03" db="EMBL/GenBank/DDBJ databases">
        <title>Rhodosporidium diobovatum UCD-FST 08-225 genome sequencing, assembly, and annotation.</title>
        <authorList>
            <person name="Fakankun I.U."/>
            <person name="Fristensky B."/>
            <person name="Levin D.B."/>
        </authorList>
    </citation>
    <scope>NUCLEOTIDE SEQUENCE [LARGE SCALE GENOMIC DNA]</scope>
    <source>
        <strain evidence="6 7">UCD-FST 08-225</strain>
    </source>
</reference>
<proteinExistence type="inferred from homology"/>
<keyword evidence="6" id="KW-0418">Kinase</keyword>
<dbReference type="EMBL" id="SOZI01000062">
    <property type="protein sequence ID" value="TNY20626.1"/>
    <property type="molecule type" value="Genomic_DNA"/>
</dbReference>
<dbReference type="STRING" id="5288.A0A5C5FWJ2"/>
<organism evidence="6 7">
    <name type="scientific">Rhodotorula diobovata</name>
    <dbReference type="NCBI Taxonomy" id="5288"/>
    <lineage>
        <taxon>Eukaryota</taxon>
        <taxon>Fungi</taxon>
        <taxon>Dikarya</taxon>
        <taxon>Basidiomycota</taxon>
        <taxon>Pucciniomycotina</taxon>
        <taxon>Microbotryomycetes</taxon>
        <taxon>Sporidiobolales</taxon>
        <taxon>Sporidiobolaceae</taxon>
        <taxon>Rhodotorula</taxon>
    </lineage>
</organism>
<evidence type="ECO:0000313" key="6">
    <source>
        <dbReference type="EMBL" id="TNY20626.1"/>
    </source>
</evidence>
<dbReference type="GO" id="GO:0016301">
    <property type="term" value="F:kinase activity"/>
    <property type="evidence" value="ECO:0007669"/>
    <property type="project" value="UniProtKB-KW"/>
</dbReference>
<dbReference type="SUPFAM" id="SSF46911">
    <property type="entry name" value="Ribosomal protein S18"/>
    <property type="match status" value="1"/>
</dbReference>
<evidence type="ECO:0000256" key="5">
    <source>
        <dbReference type="SAM" id="MobiDB-lite"/>
    </source>
</evidence>
<keyword evidence="6" id="KW-0808">Transferase</keyword>
<comment type="caution">
    <text evidence="6">The sequence shown here is derived from an EMBL/GenBank/DDBJ whole genome shotgun (WGS) entry which is preliminary data.</text>
</comment>
<keyword evidence="2" id="KW-0689">Ribosomal protein</keyword>
<evidence type="ECO:0000256" key="4">
    <source>
        <dbReference type="ARBA" id="ARBA00035264"/>
    </source>
</evidence>
<dbReference type="Pfam" id="PF01084">
    <property type="entry name" value="Ribosomal_S18"/>
    <property type="match status" value="1"/>
</dbReference>
<keyword evidence="7" id="KW-1185">Reference proteome</keyword>
<feature type="region of interest" description="Disordered" evidence="5">
    <location>
        <begin position="33"/>
        <end position="53"/>
    </location>
</feature>
<sequence length="201" mass="21411">MFRTSLQSTARTAQATPACSAWRARFSCAAVRAAPPPPPAGASSPGQKAPAPGTDALVELLEDVGESSPGAAQELQSQTSVLRHLSRNQVISPQHLSPRHLLVPYQPRPNFALAHPLGPPTSFAETHDPFVRYGLDPLRDAATNPFVLSEFVTSMGKIKSRGKTGLQRKSQRRVGKAVRRARSMGIIPTFGISVPGAGGQY</sequence>
<name>A0A5C5FWJ2_9BASI</name>
<accession>A0A5C5FWJ2</accession>
<dbReference type="PANTHER" id="PTHR13479">
    <property type="entry name" value="30S RIBOSOMAL PROTEIN S18"/>
    <property type="match status" value="1"/>
</dbReference>
<dbReference type="PRINTS" id="PR00974">
    <property type="entry name" value="RIBOSOMALS18"/>
</dbReference>
<dbReference type="InterPro" id="IPR001648">
    <property type="entry name" value="Ribosomal_bS18"/>
</dbReference>
<dbReference type="GO" id="GO:0003735">
    <property type="term" value="F:structural constituent of ribosome"/>
    <property type="evidence" value="ECO:0007669"/>
    <property type="project" value="InterPro"/>
</dbReference>
<keyword evidence="3" id="KW-0687">Ribonucleoprotein</keyword>
<evidence type="ECO:0000256" key="1">
    <source>
        <dbReference type="ARBA" id="ARBA00005589"/>
    </source>
</evidence>
<dbReference type="PANTHER" id="PTHR13479:SF40">
    <property type="entry name" value="SMALL RIBOSOMAL SUBUNIT PROTEIN BS18M"/>
    <property type="match status" value="1"/>
</dbReference>
<protein>
    <recommendedName>
        <fullName evidence="4">Small ribosomal subunit protein bS18m</fullName>
    </recommendedName>
</protein>
<dbReference type="Gene3D" id="4.10.640.10">
    <property type="entry name" value="Ribosomal protein S18"/>
    <property type="match status" value="1"/>
</dbReference>
<comment type="similarity">
    <text evidence="1">Belongs to the bacterial ribosomal protein bS18 family.</text>
</comment>
<feature type="compositionally biased region" description="Low complexity" evidence="5">
    <location>
        <begin position="41"/>
        <end position="53"/>
    </location>
</feature>
<dbReference type="GO" id="GO:0032543">
    <property type="term" value="P:mitochondrial translation"/>
    <property type="evidence" value="ECO:0007669"/>
    <property type="project" value="TreeGrafter"/>
</dbReference>
<dbReference type="GO" id="GO:0005763">
    <property type="term" value="C:mitochondrial small ribosomal subunit"/>
    <property type="evidence" value="ECO:0007669"/>
    <property type="project" value="TreeGrafter"/>
</dbReference>